<keyword evidence="2" id="KW-1185">Reference proteome</keyword>
<dbReference type="STRING" id="1220578.FPE01S_03_07560"/>
<sequence>MNLRKATKADQPTIWRILQQAIEQRRLDGSQQWQQGYPNELTVADDIAQGYAYVLEDNAQTVAYAAIIFGIEPAYNDIQGKWLTRHAPIQID</sequence>
<dbReference type="SUPFAM" id="SSF55729">
    <property type="entry name" value="Acyl-CoA N-acyltransferases (Nat)"/>
    <property type="match status" value="1"/>
</dbReference>
<dbReference type="RefSeq" id="WP_245624028.1">
    <property type="nucleotide sequence ID" value="NZ_BBWV01000003.1"/>
</dbReference>
<dbReference type="Proteomes" id="UP000033121">
    <property type="component" value="Unassembled WGS sequence"/>
</dbReference>
<organism evidence="1 2">
    <name type="scientific">Flavihumibacter petaseus NBRC 106054</name>
    <dbReference type="NCBI Taxonomy" id="1220578"/>
    <lineage>
        <taxon>Bacteria</taxon>
        <taxon>Pseudomonadati</taxon>
        <taxon>Bacteroidota</taxon>
        <taxon>Chitinophagia</taxon>
        <taxon>Chitinophagales</taxon>
        <taxon>Chitinophagaceae</taxon>
        <taxon>Flavihumibacter</taxon>
    </lineage>
</organism>
<proteinExistence type="predicted"/>
<gene>
    <name evidence="1" type="ORF">FPE01S_03_07560</name>
</gene>
<dbReference type="EMBL" id="BBWV01000003">
    <property type="protein sequence ID" value="GAO44717.1"/>
    <property type="molecule type" value="Genomic_DNA"/>
</dbReference>
<evidence type="ECO:0000313" key="2">
    <source>
        <dbReference type="Proteomes" id="UP000033121"/>
    </source>
</evidence>
<name>A0A0E9N407_9BACT</name>
<dbReference type="AlphaFoldDB" id="A0A0E9N407"/>
<protein>
    <recommendedName>
        <fullName evidence="3">Acetyltransferase</fullName>
    </recommendedName>
</protein>
<dbReference type="InterPro" id="IPR016181">
    <property type="entry name" value="Acyl_CoA_acyltransferase"/>
</dbReference>
<reference evidence="1 2" key="1">
    <citation type="submission" date="2015-04" db="EMBL/GenBank/DDBJ databases">
        <title>Whole genome shotgun sequence of Flavihumibacter petaseus NBRC 106054.</title>
        <authorList>
            <person name="Miyazawa S."/>
            <person name="Hosoyama A."/>
            <person name="Hashimoto M."/>
            <person name="Noguchi M."/>
            <person name="Tsuchikane K."/>
            <person name="Ohji S."/>
            <person name="Yamazoe A."/>
            <person name="Ichikawa N."/>
            <person name="Kimura A."/>
            <person name="Fujita N."/>
        </authorList>
    </citation>
    <scope>NUCLEOTIDE SEQUENCE [LARGE SCALE GENOMIC DNA]</scope>
    <source>
        <strain evidence="1 2">NBRC 106054</strain>
    </source>
</reference>
<evidence type="ECO:0008006" key="3">
    <source>
        <dbReference type="Google" id="ProtNLM"/>
    </source>
</evidence>
<accession>A0A0E9N407</accession>
<evidence type="ECO:0000313" key="1">
    <source>
        <dbReference type="EMBL" id="GAO44717.1"/>
    </source>
</evidence>
<dbReference type="Gene3D" id="3.40.630.30">
    <property type="match status" value="1"/>
</dbReference>
<comment type="caution">
    <text evidence="1">The sequence shown here is derived from an EMBL/GenBank/DDBJ whole genome shotgun (WGS) entry which is preliminary data.</text>
</comment>